<accession>A0A6G1GU88</accession>
<feature type="region of interest" description="Disordered" evidence="11">
    <location>
        <begin position="234"/>
        <end position="258"/>
    </location>
</feature>
<dbReference type="GO" id="GO:0045490">
    <property type="term" value="P:pectin catabolic process"/>
    <property type="evidence" value="ECO:0007669"/>
    <property type="project" value="TreeGrafter"/>
</dbReference>
<name>A0A6G1GU88_9PEZI</name>
<keyword evidence="5 10" id="KW-0964">Secreted</keyword>
<dbReference type="PANTHER" id="PTHR33407:SF9">
    <property type="entry name" value="PECTATE LYASE F-RELATED"/>
    <property type="match status" value="1"/>
</dbReference>
<evidence type="ECO:0000256" key="3">
    <source>
        <dbReference type="ARBA" id="ARBA00004613"/>
    </source>
</evidence>
<comment type="catalytic activity">
    <reaction evidence="1 10">
        <text>Eliminative cleavage of (1-&gt;4)-alpha-D-galacturonan to give oligosaccharides with 4-deoxy-alpha-D-galact-4-enuronosyl groups at their non-reducing ends.</text>
        <dbReference type="EC" id="4.2.2.2"/>
    </reaction>
</comment>
<evidence type="ECO:0000313" key="13">
    <source>
        <dbReference type="Proteomes" id="UP000800041"/>
    </source>
</evidence>
<comment type="function">
    <text evidence="9 10">Pectinolytic enzyme consist of four classes of enzymes: pectin lyase, polygalacturonase, pectin methylesterase and rhamnogalacturonase. Among pectinolytic enzymes, pectin lyase is the most important in depolymerization of pectin, since it cleaves internal glycosidic bonds of highly methylated pectins. Favors pectate, the anion, over pectin, the methyl ester.</text>
</comment>
<dbReference type="EC" id="4.2.2.2" evidence="10"/>
<proteinExistence type="inferred from homology"/>
<feature type="signal peptide" evidence="10">
    <location>
        <begin position="1"/>
        <end position="19"/>
    </location>
</feature>
<keyword evidence="6 10" id="KW-0732">Signal</keyword>
<evidence type="ECO:0000256" key="8">
    <source>
        <dbReference type="ARBA" id="ARBA00023239"/>
    </source>
</evidence>
<evidence type="ECO:0000256" key="9">
    <source>
        <dbReference type="ARBA" id="ARBA00025679"/>
    </source>
</evidence>
<evidence type="ECO:0000256" key="11">
    <source>
        <dbReference type="SAM" id="MobiDB-lite"/>
    </source>
</evidence>
<sequence>MVNFVNVILLAAAAVTVSAEEAPAAPAAANTEFRKSFPKPSGIATPLRSPMKIAAGQSFDGKMQLYDRSSDTCKGQSEGGDDDAVFILAEGATLSNVVIGPKNGEGVHCMGTCTINNVWWTKVCEDALTLKQKSGISYVNGGGAKGAKDKVIQHNGGGTIKVKNFYAEDIGKLYRSCGNCAPTVKNRHSEFTNVYVNGGKIIAGVNGNFGDTTKITGSCIKGGAVCNLFKGVSKGKEPSKTASVPDGKTCSTAGPSTC</sequence>
<feature type="compositionally biased region" description="Polar residues" evidence="11">
    <location>
        <begin position="249"/>
        <end position="258"/>
    </location>
</feature>
<organism evidence="12 13">
    <name type="scientific">Aulographum hederae CBS 113979</name>
    <dbReference type="NCBI Taxonomy" id="1176131"/>
    <lineage>
        <taxon>Eukaryota</taxon>
        <taxon>Fungi</taxon>
        <taxon>Dikarya</taxon>
        <taxon>Ascomycota</taxon>
        <taxon>Pezizomycotina</taxon>
        <taxon>Dothideomycetes</taxon>
        <taxon>Pleosporomycetidae</taxon>
        <taxon>Aulographales</taxon>
        <taxon>Aulographaceae</taxon>
    </lineage>
</organism>
<dbReference type="InterPro" id="IPR004898">
    <property type="entry name" value="Pectate_lyase_PlyH/PlyE-like"/>
</dbReference>
<evidence type="ECO:0000256" key="1">
    <source>
        <dbReference type="ARBA" id="ARBA00000695"/>
    </source>
</evidence>
<dbReference type="InterPro" id="IPR011050">
    <property type="entry name" value="Pectin_lyase_fold/virulence"/>
</dbReference>
<comment type="similarity">
    <text evidence="4 10">Belongs to the polysaccharide lyase 3 family.</text>
</comment>
<keyword evidence="13" id="KW-1185">Reference proteome</keyword>
<evidence type="ECO:0000256" key="6">
    <source>
        <dbReference type="ARBA" id="ARBA00022729"/>
    </source>
</evidence>
<dbReference type="EMBL" id="ML977169">
    <property type="protein sequence ID" value="KAF1984308.1"/>
    <property type="molecule type" value="Genomic_DNA"/>
</dbReference>
<dbReference type="GO" id="GO:0005576">
    <property type="term" value="C:extracellular region"/>
    <property type="evidence" value="ECO:0007669"/>
    <property type="project" value="UniProtKB-SubCell"/>
</dbReference>
<dbReference type="PANTHER" id="PTHR33407">
    <property type="entry name" value="PECTATE LYASE F-RELATED"/>
    <property type="match status" value="1"/>
</dbReference>
<reference evidence="12" key="1">
    <citation type="journal article" date="2020" name="Stud. Mycol.">
        <title>101 Dothideomycetes genomes: a test case for predicting lifestyles and emergence of pathogens.</title>
        <authorList>
            <person name="Haridas S."/>
            <person name="Albert R."/>
            <person name="Binder M."/>
            <person name="Bloem J."/>
            <person name="Labutti K."/>
            <person name="Salamov A."/>
            <person name="Andreopoulos B."/>
            <person name="Baker S."/>
            <person name="Barry K."/>
            <person name="Bills G."/>
            <person name="Bluhm B."/>
            <person name="Cannon C."/>
            <person name="Castanera R."/>
            <person name="Culley D."/>
            <person name="Daum C."/>
            <person name="Ezra D."/>
            <person name="Gonzalez J."/>
            <person name="Henrissat B."/>
            <person name="Kuo A."/>
            <person name="Liang C."/>
            <person name="Lipzen A."/>
            <person name="Lutzoni F."/>
            <person name="Magnuson J."/>
            <person name="Mondo S."/>
            <person name="Nolan M."/>
            <person name="Ohm R."/>
            <person name="Pangilinan J."/>
            <person name="Park H.-J."/>
            <person name="Ramirez L."/>
            <person name="Alfaro M."/>
            <person name="Sun H."/>
            <person name="Tritt A."/>
            <person name="Yoshinaga Y."/>
            <person name="Zwiers L.-H."/>
            <person name="Turgeon B."/>
            <person name="Goodwin S."/>
            <person name="Spatafora J."/>
            <person name="Crous P."/>
            <person name="Grigoriev I."/>
        </authorList>
    </citation>
    <scope>NUCLEOTIDE SEQUENCE</scope>
    <source>
        <strain evidence="12">CBS 113979</strain>
    </source>
</reference>
<comment type="cofactor">
    <cofactor evidence="2 10">
        <name>Ca(2+)</name>
        <dbReference type="ChEBI" id="CHEBI:29108"/>
    </cofactor>
</comment>
<dbReference type="Pfam" id="PF03211">
    <property type="entry name" value="Pectate_lyase"/>
    <property type="match status" value="1"/>
</dbReference>
<keyword evidence="7 10" id="KW-0106">Calcium</keyword>
<evidence type="ECO:0000256" key="10">
    <source>
        <dbReference type="RuleBase" id="RU367009"/>
    </source>
</evidence>
<dbReference type="Gene3D" id="2.160.20.10">
    <property type="entry name" value="Single-stranded right-handed beta-helix, Pectin lyase-like"/>
    <property type="match status" value="1"/>
</dbReference>
<dbReference type="AlphaFoldDB" id="A0A6G1GU88"/>
<evidence type="ECO:0000256" key="4">
    <source>
        <dbReference type="ARBA" id="ARBA00006463"/>
    </source>
</evidence>
<dbReference type="GO" id="GO:0030570">
    <property type="term" value="F:pectate lyase activity"/>
    <property type="evidence" value="ECO:0007669"/>
    <property type="project" value="UniProtKB-UniRule"/>
</dbReference>
<evidence type="ECO:0000256" key="7">
    <source>
        <dbReference type="ARBA" id="ARBA00022837"/>
    </source>
</evidence>
<dbReference type="SUPFAM" id="SSF51126">
    <property type="entry name" value="Pectin lyase-like"/>
    <property type="match status" value="1"/>
</dbReference>
<feature type="chain" id="PRO_5026373259" description="Pectate lyase" evidence="10">
    <location>
        <begin position="20"/>
        <end position="258"/>
    </location>
</feature>
<comment type="subcellular location">
    <subcellularLocation>
        <location evidence="3 10">Secreted</location>
    </subcellularLocation>
</comment>
<evidence type="ECO:0000256" key="2">
    <source>
        <dbReference type="ARBA" id="ARBA00001913"/>
    </source>
</evidence>
<dbReference type="InterPro" id="IPR012334">
    <property type="entry name" value="Pectin_lyas_fold"/>
</dbReference>
<dbReference type="Proteomes" id="UP000800041">
    <property type="component" value="Unassembled WGS sequence"/>
</dbReference>
<evidence type="ECO:0000256" key="5">
    <source>
        <dbReference type="ARBA" id="ARBA00022525"/>
    </source>
</evidence>
<gene>
    <name evidence="12" type="ORF">K402DRAFT_447814</name>
</gene>
<keyword evidence="8 10" id="KW-0456">Lyase</keyword>
<evidence type="ECO:0000313" key="12">
    <source>
        <dbReference type="EMBL" id="KAF1984308.1"/>
    </source>
</evidence>
<protein>
    <recommendedName>
        <fullName evidence="10">Pectate lyase</fullName>
        <ecNumber evidence="10">4.2.2.2</ecNumber>
    </recommendedName>
</protein>
<dbReference type="OrthoDB" id="441042at2759"/>